<organism evidence="2 3">
    <name type="scientific">Niveispirillum lacus</name>
    <dbReference type="NCBI Taxonomy" id="1981099"/>
    <lineage>
        <taxon>Bacteria</taxon>
        <taxon>Pseudomonadati</taxon>
        <taxon>Pseudomonadota</taxon>
        <taxon>Alphaproteobacteria</taxon>
        <taxon>Rhodospirillales</taxon>
        <taxon>Azospirillaceae</taxon>
        <taxon>Niveispirillum</taxon>
    </lineage>
</organism>
<accession>A0A255YSW4</accession>
<evidence type="ECO:0008006" key="4">
    <source>
        <dbReference type="Google" id="ProtNLM"/>
    </source>
</evidence>
<protein>
    <recommendedName>
        <fullName evidence="4">DUF2065 domain-containing protein</fullName>
    </recommendedName>
</protein>
<dbReference type="OrthoDB" id="9815199at2"/>
<keyword evidence="1" id="KW-0472">Membrane</keyword>
<dbReference type="RefSeq" id="WP_094457354.1">
    <property type="nucleotide sequence ID" value="NZ_NOXU01000031.1"/>
</dbReference>
<dbReference type="Proteomes" id="UP000216998">
    <property type="component" value="Unassembled WGS sequence"/>
</dbReference>
<dbReference type="InterPro" id="IPR019201">
    <property type="entry name" value="DUF2065"/>
</dbReference>
<evidence type="ECO:0000256" key="1">
    <source>
        <dbReference type="SAM" id="Phobius"/>
    </source>
</evidence>
<name>A0A255YSW4_9PROT</name>
<keyword evidence="1" id="KW-0812">Transmembrane</keyword>
<dbReference type="Pfam" id="PF09838">
    <property type="entry name" value="DUF2065"/>
    <property type="match status" value="1"/>
</dbReference>
<dbReference type="PANTHER" id="PTHR38602">
    <property type="entry name" value="INNER MEMBRANE PROTEIN-RELATED"/>
    <property type="match status" value="1"/>
</dbReference>
<comment type="caution">
    <text evidence="2">The sequence shown here is derived from an EMBL/GenBank/DDBJ whole genome shotgun (WGS) entry which is preliminary data.</text>
</comment>
<dbReference type="PANTHER" id="PTHR38602:SF1">
    <property type="entry name" value="INNER MEMBRANE PROTEIN"/>
    <property type="match status" value="1"/>
</dbReference>
<gene>
    <name evidence="2" type="ORF">CHU95_16020</name>
</gene>
<evidence type="ECO:0000313" key="3">
    <source>
        <dbReference type="Proteomes" id="UP000216998"/>
    </source>
</evidence>
<dbReference type="EMBL" id="NOXU01000031">
    <property type="protein sequence ID" value="OYQ32312.1"/>
    <property type="molecule type" value="Genomic_DNA"/>
</dbReference>
<keyword evidence="1" id="KW-1133">Transmembrane helix</keyword>
<feature type="transmembrane region" description="Helical" evidence="1">
    <location>
        <begin position="44"/>
        <end position="60"/>
    </location>
</feature>
<evidence type="ECO:0000313" key="2">
    <source>
        <dbReference type="EMBL" id="OYQ32312.1"/>
    </source>
</evidence>
<reference evidence="2 3" key="1">
    <citation type="submission" date="2017-07" db="EMBL/GenBank/DDBJ databases">
        <title>Niveispirillum cyanobacteriorum sp. nov., isolated from cyanobacterial aggregates in a eutrophic lake.</title>
        <authorList>
            <person name="Cai H."/>
        </authorList>
    </citation>
    <scope>NUCLEOTIDE SEQUENCE [LARGE SCALE GENOMIC DNA]</scope>
    <source>
        <strain evidence="3">TH1-14</strain>
    </source>
</reference>
<dbReference type="AlphaFoldDB" id="A0A255YSW4"/>
<sequence>MTDFLTALALVFVIEGLLYAIAPNSMRDMAQRITGMEPVMLRRIGLGAAILGVVAIAAIRG</sequence>
<proteinExistence type="predicted"/>
<keyword evidence="3" id="KW-1185">Reference proteome</keyword>